<gene>
    <name evidence="2" type="ORF">SAMN05661096_01699</name>
</gene>
<dbReference type="EMBL" id="FXAW01000003">
    <property type="protein sequence ID" value="SMG28387.1"/>
    <property type="molecule type" value="Genomic_DNA"/>
</dbReference>
<dbReference type="GO" id="GO:0016747">
    <property type="term" value="F:acyltransferase activity, transferring groups other than amino-acyl groups"/>
    <property type="evidence" value="ECO:0007669"/>
    <property type="project" value="InterPro"/>
</dbReference>
<evidence type="ECO:0000313" key="3">
    <source>
        <dbReference type="Proteomes" id="UP000193804"/>
    </source>
</evidence>
<dbReference type="InterPro" id="IPR000182">
    <property type="entry name" value="GNAT_dom"/>
</dbReference>
<keyword evidence="2" id="KW-0808">Transferase</keyword>
<dbReference type="SUPFAM" id="SSF55729">
    <property type="entry name" value="Acyl-CoA N-acyltransferases (Nat)"/>
    <property type="match status" value="1"/>
</dbReference>
<dbReference type="Proteomes" id="UP000193804">
    <property type="component" value="Unassembled WGS sequence"/>
</dbReference>
<dbReference type="CDD" id="cd04301">
    <property type="entry name" value="NAT_SF"/>
    <property type="match status" value="1"/>
</dbReference>
<accession>A0A1X7JLA5</accession>
<reference evidence="3" key="1">
    <citation type="submission" date="2017-04" db="EMBL/GenBank/DDBJ databases">
        <authorList>
            <person name="Varghese N."/>
            <person name="Submissions S."/>
        </authorList>
    </citation>
    <scope>NUCLEOTIDE SEQUENCE [LARGE SCALE GENOMIC DNA]</scope>
    <source>
        <strain evidence="3">DSM 4125</strain>
    </source>
</reference>
<feature type="domain" description="N-acetyltransferase" evidence="1">
    <location>
        <begin position="3"/>
        <end position="147"/>
    </location>
</feature>
<protein>
    <submittedName>
        <fullName evidence="2">Predicted N-acyltransferase, GNAT family</fullName>
    </submittedName>
</protein>
<organism evidence="2 3">
    <name type="scientific">Marivirga sericea</name>
    <dbReference type="NCBI Taxonomy" id="1028"/>
    <lineage>
        <taxon>Bacteria</taxon>
        <taxon>Pseudomonadati</taxon>
        <taxon>Bacteroidota</taxon>
        <taxon>Cytophagia</taxon>
        <taxon>Cytophagales</taxon>
        <taxon>Marivirgaceae</taxon>
        <taxon>Marivirga</taxon>
    </lineage>
</organism>
<proteinExistence type="predicted"/>
<dbReference type="PROSITE" id="PS51186">
    <property type="entry name" value="GNAT"/>
    <property type="match status" value="1"/>
</dbReference>
<dbReference type="Gene3D" id="3.40.630.30">
    <property type="match status" value="1"/>
</dbReference>
<dbReference type="STRING" id="1028.SAMN05661096_01699"/>
<dbReference type="InterPro" id="IPR016181">
    <property type="entry name" value="Acyl_CoA_acyltransferase"/>
</dbReference>
<evidence type="ECO:0000259" key="1">
    <source>
        <dbReference type="PROSITE" id="PS51186"/>
    </source>
</evidence>
<evidence type="ECO:0000313" key="2">
    <source>
        <dbReference type="EMBL" id="SMG28387.1"/>
    </source>
</evidence>
<dbReference type="AlphaFoldDB" id="A0A1X7JLA5"/>
<sequence>MLLKFQYIDTKHEFYAKAKKIRIACFFQGMNDAEKLINDNFEEDGYHLVCIGEKGIVLGTGRLNIENSTGIISQMAVLAKYQKLGIGMSILTQLLEKCRATELETIELNARETAISFYEKMHFEVVGDKYPSHKTGILHQKMVKKLK</sequence>
<name>A0A1X7JLA5_9BACT</name>
<keyword evidence="2" id="KW-0012">Acyltransferase</keyword>
<keyword evidence="3" id="KW-1185">Reference proteome</keyword>
<dbReference type="Pfam" id="PF13673">
    <property type="entry name" value="Acetyltransf_10"/>
    <property type="match status" value="1"/>
</dbReference>